<feature type="domain" description="Peptidoglycan binding-like" evidence="1">
    <location>
        <begin position="10"/>
        <end position="70"/>
    </location>
</feature>
<organism evidence="3 4">
    <name type="scientific">Acinetobacter celticus</name>
    <dbReference type="NCBI Taxonomy" id="1891224"/>
    <lineage>
        <taxon>Bacteria</taxon>
        <taxon>Pseudomonadati</taxon>
        <taxon>Pseudomonadota</taxon>
        <taxon>Gammaproteobacteria</taxon>
        <taxon>Moraxellales</taxon>
        <taxon>Moraxellaceae</taxon>
        <taxon>Acinetobacter</taxon>
    </lineage>
</organism>
<gene>
    <name evidence="3" type="ORF">BBP83_11120</name>
</gene>
<dbReference type="EMBL" id="MBDL01000011">
    <property type="protein sequence ID" value="ODA12432.1"/>
    <property type="molecule type" value="Genomic_DNA"/>
</dbReference>
<dbReference type="GO" id="GO:0016787">
    <property type="term" value="F:hydrolase activity"/>
    <property type="evidence" value="ECO:0007669"/>
    <property type="project" value="UniProtKB-KW"/>
</dbReference>
<dbReference type="InterPro" id="IPR002477">
    <property type="entry name" value="Peptidoglycan-bd-like"/>
</dbReference>
<feature type="domain" description="N-acetylmuramidase" evidence="2">
    <location>
        <begin position="95"/>
        <end position="274"/>
    </location>
</feature>
<dbReference type="SUPFAM" id="SSF47090">
    <property type="entry name" value="PGBD-like"/>
    <property type="match status" value="1"/>
</dbReference>
<dbReference type="OrthoDB" id="1523598at2"/>
<evidence type="ECO:0000259" key="1">
    <source>
        <dbReference type="Pfam" id="PF01471"/>
    </source>
</evidence>
<dbReference type="InterPro" id="IPR036365">
    <property type="entry name" value="PGBD-like_sf"/>
</dbReference>
<accession>A0A1C3CUN6</accession>
<proteinExistence type="predicted"/>
<name>A0A1C3CUN6_9GAMM</name>
<dbReference type="STRING" id="1891224.BBP83_11120"/>
<dbReference type="InterPro" id="IPR036366">
    <property type="entry name" value="PGBDSf"/>
</dbReference>
<dbReference type="Pfam" id="PF01471">
    <property type="entry name" value="PG_binding_1"/>
    <property type="match status" value="1"/>
</dbReference>
<evidence type="ECO:0000313" key="4">
    <source>
        <dbReference type="Proteomes" id="UP000186553"/>
    </source>
</evidence>
<evidence type="ECO:0000313" key="3">
    <source>
        <dbReference type="EMBL" id="ODA12432.1"/>
    </source>
</evidence>
<dbReference type="Proteomes" id="UP000186553">
    <property type="component" value="Unassembled WGS sequence"/>
</dbReference>
<protein>
    <submittedName>
        <fullName evidence="3">Hydrolase</fullName>
    </submittedName>
</protein>
<dbReference type="Pfam" id="PF11860">
    <property type="entry name" value="Muramidase"/>
    <property type="match status" value="1"/>
</dbReference>
<dbReference type="RefSeq" id="WP_068888926.1">
    <property type="nucleotide sequence ID" value="NZ_CBCRUU010000014.1"/>
</dbReference>
<keyword evidence="4" id="KW-1185">Reference proteome</keyword>
<dbReference type="Gene3D" id="1.10.101.10">
    <property type="entry name" value="PGBD-like superfamily/PGBD"/>
    <property type="match status" value="1"/>
</dbReference>
<dbReference type="InterPro" id="IPR024408">
    <property type="entry name" value="Muramidase"/>
</dbReference>
<reference evidence="3 4" key="1">
    <citation type="submission" date="2016-07" db="EMBL/GenBank/DDBJ databases">
        <title>Acinetobacter sp. ANC 4603.</title>
        <authorList>
            <person name="Radolfova-Krizova L."/>
            <person name="Nemec A."/>
        </authorList>
    </citation>
    <scope>NUCLEOTIDE SEQUENCE [LARGE SCALE GENOMIC DNA]</scope>
    <source>
        <strain evidence="3 4">ANC 4603</strain>
    </source>
</reference>
<keyword evidence="3" id="KW-0378">Hydrolase</keyword>
<dbReference type="AlphaFoldDB" id="A0A1C3CUN6"/>
<comment type="caution">
    <text evidence="3">The sequence shown here is derived from an EMBL/GenBank/DDBJ whole genome shotgun (WGS) entry which is preliminary data.</text>
</comment>
<evidence type="ECO:0000259" key="2">
    <source>
        <dbReference type="Pfam" id="PF11860"/>
    </source>
</evidence>
<sequence length="285" mass="31986">MIILKFGAKGSAVVELQKLLVKNGMSGKNKKPLSVDGDFGESTEFAVMQFQKLQNLKVDGLAGDSTLKTLRGDDTSKLLKESDLVAGAKRLGVSVNVIKAIAEVETQGAGFLDNGRPKILFERHRMYFYLIQKFGKTKANEFMANYPSIVNNKTGGYLGGSAEYTRLSIAKQIDVECALQSASWGRFQLMGENWKTLGYVSAQEFVSQHEQNEGLQFEAFLRYCETKSGVIDDKSWKLIDALREENWHVVFSLYNGRNYKKLGYDSKFLRVMNRLDPNYKSPQAA</sequence>